<proteinExistence type="predicted"/>
<evidence type="ECO:0000313" key="2">
    <source>
        <dbReference type="Proteomes" id="UP000187283"/>
    </source>
</evidence>
<dbReference type="EMBL" id="LSSN01002448">
    <property type="protein sequence ID" value="OMJ16110.1"/>
    <property type="molecule type" value="Genomic_DNA"/>
</dbReference>
<dbReference type="AlphaFoldDB" id="A0A1R1XNB0"/>
<sequence>MFEYPCPLVEITPPIHGADFIEDEPTTKVHTKVHAHLIAPETVPDSNDEENIQEGFLETASFQIIAINTGEFVRFH</sequence>
<reference evidence="1" key="1">
    <citation type="submission" date="2017-01" db="EMBL/GenBank/DDBJ databases">
        <authorList>
            <person name="Mah S.A."/>
            <person name="Swanson W.J."/>
            <person name="Moy G.W."/>
            <person name="Vacquier V.D."/>
        </authorList>
    </citation>
    <scope>NUCLEOTIDE SEQUENCE [LARGE SCALE GENOMIC DNA]</scope>
    <source>
        <strain evidence="1">GSMNP</strain>
    </source>
</reference>
<keyword evidence="2" id="KW-1185">Reference proteome</keyword>
<name>A0A1R1XNB0_9FUNG</name>
<accession>A0A1R1XNB0</accession>
<protein>
    <submittedName>
        <fullName evidence="1">Uncharacterized protein</fullName>
    </submittedName>
</protein>
<gene>
    <name evidence="1" type="ORF">AYI70_g6814</name>
</gene>
<organism evidence="1 2">
    <name type="scientific">Smittium culicis</name>
    <dbReference type="NCBI Taxonomy" id="133412"/>
    <lineage>
        <taxon>Eukaryota</taxon>
        <taxon>Fungi</taxon>
        <taxon>Fungi incertae sedis</taxon>
        <taxon>Zoopagomycota</taxon>
        <taxon>Kickxellomycotina</taxon>
        <taxon>Harpellomycetes</taxon>
        <taxon>Harpellales</taxon>
        <taxon>Legeriomycetaceae</taxon>
        <taxon>Smittium</taxon>
    </lineage>
</organism>
<dbReference type="Proteomes" id="UP000187283">
    <property type="component" value="Unassembled WGS sequence"/>
</dbReference>
<comment type="caution">
    <text evidence="1">The sequence shown here is derived from an EMBL/GenBank/DDBJ whole genome shotgun (WGS) entry which is preliminary data.</text>
</comment>
<evidence type="ECO:0000313" key="1">
    <source>
        <dbReference type="EMBL" id="OMJ16110.1"/>
    </source>
</evidence>